<gene>
    <name evidence="9 11" type="primary">algn-14</name>
    <name evidence="11" type="synonym">hpo-16</name>
    <name evidence="9" type="ORF">CELE_M02B7.4</name>
    <name evidence="11" type="ORF">M02B7.4</name>
</gene>
<dbReference type="PANTHER" id="PTHR12154">
    <property type="entry name" value="GLYCOSYL TRANSFERASE-RELATED"/>
    <property type="match status" value="1"/>
</dbReference>
<dbReference type="ExpressionAtlas" id="U4PQW2">
    <property type="expression patterns" value="baseline and differential"/>
</dbReference>
<sequence>MFFLFFFVTAVILFGVLCLTAFMAFQVRHSNHSAKNMPKKDTASLCVVLGSGGHTSEMMELVKHFGEEFDERTYIIADTDTMSEDKAINHEKSRNNEKFCIEKIPRSREVGQSYLTSIGSTINATAFAVKLIYRIRPDLIVLNGPGTCIPVALAAAFFDIIRLIDTVIIYEESICRVKKLSLSGAILYYLGMVDCLIVHWPGLKKSYPRATYIQDLEHKFTLDGSEKKSQ</sequence>
<accession>U4PQW2</accession>
<dbReference type="GeneID" id="187398"/>
<dbReference type="Pfam" id="PF08660">
    <property type="entry name" value="Alg14"/>
    <property type="match status" value="1"/>
</dbReference>
<proteinExistence type="evidence at protein level"/>
<dbReference type="GO" id="GO:0005789">
    <property type="term" value="C:endoplasmic reticulum membrane"/>
    <property type="evidence" value="ECO:0007669"/>
    <property type="project" value="UniProtKB-SubCell"/>
</dbReference>
<keyword evidence="5" id="KW-0256">Endoplasmic reticulum</keyword>
<evidence type="ECO:0000256" key="8">
    <source>
        <dbReference type="SAM" id="Phobius"/>
    </source>
</evidence>
<dbReference type="RefSeq" id="NP_001294286.1">
    <property type="nucleotide sequence ID" value="NM_001307357.2"/>
</dbReference>
<dbReference type="AlphaFoldDB" id="U4PQW2"/>
<dbReference type="CTD" id="187398"/>
<dbReference type="AGR" id="WB:WBGene00019725"/>
<keyword evidence="10" id="KW-1185">Reference proteome</keyword>
<dbReference type="EMBL" id="BX284604">
    <property type="protein sequence ID" value="CDH92983.1"/>
    <property type="molecule type" value="Genomic_DNA"/>
</dbReference>
<dbReference type="KEGG" id="cel:CELE_M02B7.4"/>
<dbReference type="Proteomes" id="UP000001940">
    <property type="component" value="Chromosome IV"/>
</dbReference>
<keyword evidence="9" id="KW-0808">Transferase</keyword>
<comment type="similarity">
    <text evidence="2">Belongs to the ALG14 family.</text>
</comment>
<feature type="transmembrane region" description="Helical" evidence="8">
    <location>
        <begin position="182"/>
        <end position="200"/>
    </location>
</feature>
<evidence type="ECO:0000256" key="7">
    <source>
        <dbReference type="ARBA" id="ARBA00023136"/>
    </source>
</evidence>
<dbReference type="Gene3D" id="3.40.50.2000">
    <property type="entry name" value="Glycogen Phosphorylase B"/>
    <property type="match status" value="1"/>
</dbReference>
<evidence type="ECO:0000256" key="1">
    <source>
        <dbReference type="ARBA" id="ARBA00004389"/>
    </source>
</evidence>
<dbReference type="Bgee" id="WBGene00019725">
    <property type="expression patterns" value="Expressed in adult organism and 3 other cell types or tissues"/>
</dbReference>
<evidence type="ECO:0000256" key="4">
    <source>
        <dbReference type="ARBA" id="ARBA00022692"/>
    </source>
</evidence>
<keyword evidence="6 8" id="KW-1133">Transmembrane helix</keyword>
<evidence type="ECO:0000313" key="11">
    <source>
        <dbReference type="WormBase" id="M02B7.4a"/>
    </source>
</evidence>
<protein>
    <recommendedName>
        <fullName evidence="3">UDP-N-acetylglucosamine transferase subunit ALG14</fullName>
    </recommendedName>
</protein>
<dbReference type="WormBase" id="M02B7.4a">
    <property type="protein sequence ID" value="CE48746"/>
    <property type="gene ID" value="WBGene00019725"/>
    <property type="gene designation" value="algn-14"/>
</dbReference>
<reference evidence="9 10" key="1">
    <citation type="journal article" date="1998" name="Science">
        <title>Genome sequence of the nematode C. elegans: a platform for investigating biology.</title>
        <authorList>
            <consortium name="The C. elegans sequencing consortium"/>
            <person name="Sulson J.E."/>
            <person name="Waterston R."/>
        </authorList>
    </citation>
    <scope>NUCLEOTIDE SEQUENCE [LARGE SCALE GENOMIC DNA]</scope>
    <source>
        <strain evidence="9 10">Bristol N2</strain>
    </source>
</reference>
<organism evidence="9 10">
    <name type="scientific">Caenorhabditis elegans</name>
    <dbReference type="NCBI Taxonomy" id="6239"/>
    <lineage>
        <taxon>Eukaryota</taxon>
        <taxon>Metazoa</taxon>
        <taxon>Ecdysozoa</taxon>
        <taxon>Nematoda</taxon>
        <taxon>Chromadorea</taxon>
        <taxon>Rhabditida</taxon>
        <taxon>Rhabditina</taxon>
        <taxon>Rhabditomorpha</taxon>
        <taxon>Rhabditoidea</taxon>
        <taxon>Rhabditidae</taxon>
        <taxon>Peloderinae</taxon>
        <taxon>Caenorhabditis</taxon>
    </lineage>
</organism>
<dbReference type="OrthoDB" id="17098at2759"/>
<dbReference type="InterPro" id="IPR013969">
    <property type="entry name" value="Oligosacch_biosynth_Alg14"/>
</dbReference>
<feature type="transmembrane region" description="Helical" evidence="8">
    <location>
        <begin position="6"/>
        <end position="27"/>
    </location>
</feature>
<dbReference type="GO" id="GO:0006488">
    <property type="term" value="P:dolichol-linked oligosaccharide biosynthetic process"/>
    <property type="evidence" value="ECO:0007669"/>
    <property type="project" value="InterPro"/>
</dbReference>
<dbReference type="HOGENOM" id="CLU_064541_2_0_1"/>
<keyword evidence="12" id="KW-1267">Proteomics identification</keyword>
<evidence type="ECO:0007829" key="12">
    <source>
        <dbReference type="PeptideAtlas" id="U4PQW2"/>
    </source>
</evidence>
<name>U4PQW2_CAEEL</name>
<evidence type="ECO:0000256" key="2">
    <source>
        <dbReference type="ARBA" id="ARBA00009731"/>
    </source>
</evidence>
<keyword evidence="4 8" id="KW-0812">Transmembrane</keyword>
<evidence type="ECO:0000256" key="6">
    <source>
        <dbReference type="ARBA" id="ARBA00022989"/>
    </source>
</evidence>
<dbReference type="SMR" id="U4PQW2"/>
<evidence type="ECO:0000256" key="3">
    <source>
        <dbReference type="ARBA" id="ARBA00017467"/>
    </source>
</evidence>
<evidence type="ECO:0000313" key="9">
    <source>
        <dbReference type="EMBL" id="CDH92983.1"/>
    </source>
</evidence>
<comment type="subcellular location">
    <subcellularLocation>
        <location evidence="1">Endoplasmic reticulum membrane</location>
        <topology evidence="1">Single-pass membrane protein</topology>
    </subcellularLocation>
</comment>
<dbReference type="GO" id="GO:0016740">
    <property type="term" value="F:transferase activity"/>
    <property type="evidence" value="ECO:0007669"/>
    <property type="project" value="UniProtKB-KW"/>
</dbReference>
<keyword evidence="7 8" id="KW-0472">Membrane</keyword>
<evidence type="ECO:0000313" key="10">
    <source>
        <dbReference type="Proteomes" id="UP000001940"/>
    </source>
</evidence>
<feature type="transmembrane region" description="Helical" evidence="8">
    <location>
        <begin position="139"/>
        <end position="161"/>
    </location>
</feature>
<dbReference type="FunFam" id="3.40.50.2000:FF:000415">
    <property type="entry name" value="Asparagine Linked Glycosylation (ALG) homolog, Nematode"/>
    <property type="match status" value="1"/>
</dbReference>
<dbReference type="PANTHER" id="PTHR12154:SF4">
    <property type="entry name" value="UDP-N-ACETYLGLUCOSAMINE TRANSFERASE SUBUNIT ALG14 HOMOLOG"/>
    <property type="match status" value="1"/>
</dbReference>
<evidence type="ECO:0000256" key="5">
    <source>
        <dbReference type="ARBA" id="ARBA00022824"/>
    </source>
</evidence>